<keyword evidence="3" id="KW-1185">Reference proteome</keyword>
<dbReference type="InterPro" id="IPR000157">
    <property type="entry name" value="TIR_dom"/>
</dbReference>
<proteinExistence type="predicted"/>
<sequence>MKVFISYSHEDKDITNRIVRELETAGHHIWLDSWRIELGDNIFEKIKEGIDNADAIIVVISKNSLNSRGVLKEFSAMALADISRGSRRIIPVLIDKSSVPSYLSEIKYLDLSSNFEDGLKELIESLFDRVEDGFTAAASNTFTVSHDKDIKVIAKSLSDGRLTLICGAGISISAGIPAWNVLLNKLLESMMTRISNNHDISIDFSNIDDINSRYSSLIIGKYLKNNLGDDFQAEVRNALYSSDIRINDTIESIANLARPQRDRKPLDSIITFNFDSLIEEHLTNNNIKNKPIYCEGLKHNSDEIPIYHVHGYLPRSSPIPKDSNIVFSEDSYHSQFIEPFSWSNLIQLNKLNQNTCLLIGLSLTDPNLRRLLDVSSRKNSEKKINHYIIKKVPTTYRGDTEIIDRLAFLLEEQDANDLGLNVLWIHSFEEIPDILNRINIES</sequence>
<dbReference type="GO" id="GO:0007165">
    <property type="term" value="P:signal transduction"/>
    <property type="evidence" value="ECO:0007669"/>
    <property type="project" value="InterPro"/>
</dbReference>
<dbReference type="PROSITE" id="PS50104">
    <property type="entry name" value="TIR"/>
    <property type="match status" value="1"/>
</dbReference>
<dbReference type="Proteomes" id="UP000450917">
    <property type="component" value="Unassembled WGS sequence"/>
</dbReference>
<organism evidence="2 3">
    <name type="scientific">Paenibacillus validus</name>
    <dbReference type="NCBI Taxonomy" id="44253"/>
    <lineage>
        <taxon>Bacteria</taxon>
        <taxon>Bacillati</taxon>
        <taxon>Bacillota</taxon>
        <taxon>Bacilli</taxon>
        <taxon>Bacillales</taxon>
        <taxon>Paenibacillaceae</taxon>
        <taxon>Paenibacillus</taxon>
    </lineage>
</organism>
<feature type="domain" description="TIR" evidence="1">
    <location>
        <begin position="1"/>
        <end position="126"/>
    </location>
</feature>
<dbReference type="InterPro" id="IPR035897">
    <property type="entry name" value="Toll_tir_struct_dom_sf"/>
</dbReference>
<dbReference type="SUPFAM" id="SSF52200">
    <property type="entry name" value="Toll/Interleukin receptor TIR domain"/>
    <property type="match status" value="1"/>
</dbReference>
<reference evidence="2 3" key="1">
    <citation type="submission" date="2019-11" db="EMBL/GenBank/DDBJ databases">
        <title>Draft genome sequences of five Paenibacillus species of dairy origin.</title>
        <authorList>
            <person name="Olajide A.M."/>
            <person name="Chen S."/>
            <person name="Lapointe G."/>
        </authorList>
    </citation>
    <scope>NUCLEOTIDE SEQUENCE [LARGE SCALE GENOMIC DNA]</scope>
    <source>
        <strain evidence="2 3">2CS3</strain>
    </source>
</reference>
<dbReference type="EMBL" id="WNZX01000030">
    <property type="protein sequence ID" value="MUG73669.1"/>
    <property type="molecule type" value="Genomic_DNA"/>
</dbReference>
<dbReference type="Pfam" id="PF13676">
    <property type="entry name" value="TIR_2"/>
    <property type="match status" value="1"/>
</dbReference>
<dbReference type="Gene3D" id="3.40.50.10140">
    <property type="entry name" value="Toll/interleukin-1 receptor homology (TIR) domain"/>
    <property type="match status" value="1"/>
</dbReference>
<accession>A0A7X2ZF25</accession>
<name>A0A7X2ZF25_9BACL</name>
<dbReference type="Pfam" id="PF13289">
    <property type="entry name" value="SIR2_2"/>
    <property type="match status" value="1"/>
</dbReference>
<dbReference type="InterPro" id="IPR029035">
    <property type="entry name" value="DHS-like_NAD/FAD-binding_dom"/>
</dbReference>
<gene>
    <name evidence="2" type="ORF">GNP93_23895</name>
</gene>
<evidence type="ECO:0000313" key="2">
    <source>
        <dbReference type="EMBL" id="MUG73669.1"/>
    </source>
</evidence>
<evidence type="ECO:0000259" key="1">
    <source>
        <dbReference type="PROSITE" id="PS50104"/>
    </source>
</evidence>
<dbReference type="RefSeq" id="WP_127608451.1">
    <property type="nucleotide sequence ID" value="NZ_JARTHJ010000052.1"/>
</dbReference>
<protein>
    <submittedName>
        <fullName evidence="2">TIR domain-containing protein</fullName>
    </submittedName>
</protein>
<dbReference type="AlphaFoldDB" id="A0A7X2ZF25"/>
<dbReference type="SMART" id="SM00255">
    <property type="entry name" value="TIR"/>
    <property type="match status" value="1"/>
</dbReference>
<comment type="caution">
    <text evidence="2">The sequence shown here is derived from an EMBL/GenBank/DDBJ whole genome shotgun (WGS) entry which is preliminary data.</text>
</comment>
<dbReference type="Gene3D" id="3.40.50.1220">
    <property type="entry name" value="TPP-binding domain"/>
    <property type="match status" value="1"/>
</dbReference>
<evidence type="ECO:0000313" key="3">
    <source>
        <dbReference type="Proteomes" id="UP000450917"/>
    </source>
</evidence>
<dbReference type="SUPFAM" id="SSF52467">
    <property type="entry name" value="DHS-like NAD/FAD-binding domain"/>
    <property type="match status" value="1"/>
</dbReference>